<evidence type="ECO:0000259" key="2">
    <source>
        <dbReference type="Pfam" id="PF00296"/>
    </source>
</evidence>
<reference evidence="4" key="1">
    <citation type="submission" date="2016-10" db="EMBL/GenBank/DDBJ databases">
        <authorList>
            <person name="Varghese N."/>
            <person name="Submissions S."/>
        </authorList>
    </citation>
    <scope>NUCLEOTIDE SEQUENCE [LARGE SCALE GENOMIC DNA]</scope>
    <source>
        <strain evidence="4">DSM 45413</strain>
    </source>
</reference>
<protein>
    <submittedName>
        <fullName evidence="3">Probable F420-dependent oxidoreductase, MSMEG_3544 family</fullName>
    </submittedName>
</protein>
<dbReference type="InterPro" id="IPR022402">
    <property type="entry name" value="F420_OxRdatse_MSMEG3544_pred"/>
</dbReference>
<gene>
    <name evidence="3" type="ORF">SAMN05660991_01677</name>
</gene>
<dbReference type="STRING" id="673521.SAMN05660991_01677"/>
<organism evidence="3 4">
    <name type="scientific">Trujillonella endophytica</name>
    <dbReference type="NCBI Taxonomy" id="673521"/>
    <lineage>
        <taxon>Bacteria</taxon>
        <taxon>Bacillati</taxon>
        <taxon>Actinomycetota</taxon>
        <taxon>Actinomycetes</taxon>
        <taxon>Geodermatophilales</taxon>
        <taxon>Geodermatophilaceae</taxon>
        <taxon>Trujillonella</taxon>
    </lineage>
</organism>
<name>A0A1H8SFZ7_9ACTN</name>
<keyword evidence="1" id="KW-0560">Oxidoreductase</keyword>
<dbReference type="Gene3D" id="3.20.20.30">
    <property type="entry name" value="Luciferase-like domain"/>
    <property type="match status" value="1"/>
</dbReference>
<proteinExistence type="predicted"/>
<dbReference type="OrthoDB" id="3773796at2"/>
<evidence type="ECO:0000256" key="1">
    <source>
        <dbReference type="ARBA" id="ARBA00023002"/>
    </source>
</evidence>
<dbReference type="GO" id="GO:0016705">
    <property type="term" value="F:oxidoreductase activity, acting on paired donors, with incorporation or reduction of molecular oxygen"/>
    <property type="evidence" value="ECO:0007669"/>
    <property type="project" value="InterPro"/>
</dbReference>
<dbReference type="InterPro" id="IPR036661">
    <property type="entry name" value="Luciferase-like_sf"/>
</dbReference>
<feature type="domain" description="Luciferase-like" evidence="2">
    <location>
        <begin position="17"/>
        <end position="232"/>
    </location>
</feature>
<dbReference type="NCBIfam" id="TIGR03854">
    <property type="entry name" value="F420_MSMEG_3544"/>
    <property type="match status" value="1"/>
</dbReference>
<dbReference type="EMBL" id="FOEE01000004">
    <property type="protein sequence ID" value="SEO77505.1"/>
    <property type="molecule type" value="Genomic_DNA"/>
</dbReference>
<keyword evidence="4" id="KW-1185">Reference proteome</keyword>
<dbReference type="Proteomes" id="UP000198960">
    <property type="component" value="Unassembled WGS sequence"/>
</dbReference>
<dbReference type="Pfam" id="PF00296">
    <property type="entry name" value="Bac_luciferase"/>
    <property type="match status" value="1"/>
</dbReference>
<dbReference type="InterPro" id="IPR011251">
    <property type="entry name" value="Luciferase-like_dom"/>
</dbReference>
<dbReference type="InterPro" id="IPR050564">
    <property type="entry name" value="F420-G6PD/mer"/>
</dbReference>
<evidence type="ECO:0000313" key="4">
    <source>
        <dbReference type="Proteomes" id="UP000198960"/>
    </source>
</evidence>
<dbReference type="AlphaFoldDB" id="A0A1H8SFZ7"/>
<accession>A0A1H8SFZ7</accession>
<evidence type="ECO:0000313" key="3">
    <source>
        <dbReference type="EMBL" id="SEO77505.1"/>
    </source>
</evidence>
<dbReference type="PANTHER" id="PTHR43244:SF1">
    <property type="entry name" value="5,10-METHYLENETETRAHYDROMETHANOPTERIN REDUCTASE"/>
    <property type="match status" value="1"/>
</dbReference>
<sequence>MKVRFGVGLGPLGADEHLAAVVDRLEELRLDSLWFSEQVSAPQVDPVVGQAFAVARTARLKVGTGVAVLPGRHPVLVAKQLASLARLAPGRVLPVFGLQPARAAERAWFPVPEGRRGAVFDEALLLVRRLLTEERVTSAGEFFPLEEASIGPLPAKPLDLWLGGSAPAGLPRVGRLGDGWLGSFLTPGECAAAVATIQRAAAEAGRTVDPEHFGISVPVAAGEPDARLLRGLAGRRPDVDPRMLVPAGWAEARRLLQSYVDAGLSKFVVRPASPGTPWLPWLDEFAAELVPLQT</sequence>
<dbReference type="PANTHER" id="PTHR43244">
    <property type="match status" value="1"/>
</dbReference>
<dbReference type="SUPFAM" id="SSF51679">
    <property type="entry name" value="Bacterial luciferase-like"/>
    <property type="match status" value="1"/>
</dbReference>